<keyword evidence="1" id="KW-0472">Membrane</keyword>
<reference evidence="2 3" key="1">
    <citation type="journal article" date="2013" name="BMC Genomics">
        <title>Genome sequencing and comparative genomics of honey bee microsporidia, Nosema apis reveal novel insights into host-parasite interactions.</title>
        <authorList>
            <person name="Chen Yp."/>
            <person name="Pettis J.S."/>
            <person name="Zhao Y."/>
            <person name="Liu X."/>
            <person name="Tallon L.J."/>
            <person name="Sadzewicz L.D."/>
            <person name="Li R."/>
            <person name="Zheng H."/>
            <person name="Huang S."/>
            <person name="Zhang X."/>
            <person name="Hamilton M.C."/>
            <person name="Pernal S.F."/>
            <person name="Melathopoulos A.P."/>
            <person name="Yan X."/>
            <person name="Evans J.D."/>
        </authorList>
    </citation>
    <scope>NUCLEOTIDE SEQUENCE [LARGE SCALE GENOMIC DNA]</scope>
    <source>
        <strain evidence="2 3">BRL 01</strain>
    </source>
</reference>
<feature type="transmembrane region" description="Helical" evidence="1">
    <location>
        <begin position="22"/>
        <end position="43"/>
    </location>
</feature>
<dbReference type="OrthoDB" id="10623122at2759"/>
<evidence type="ECO:0000256" key="1">
    <source>
        <dbReference type="SAM" id="Phobius"/>
    </source>
</evidence>
<evidence type="ECO:0000313" key="2">
    <source>
        <dbReference type="EMBL" id="EQB61121.1"/>
    </source>
</evidence>
<feature type="transmembrane region" description="Helical" evidence="1">
    <location>
        <begin position="158"/>
        <end position="177"/>
    </location>
</feature>
<accession>T0MD33</accession>
<keyword evidence="3" id="KW-1185">Reference proteome</keyword>
<protein>
    <submittedName>
        <fullName evidence="2">Uncharacterized protein</fullName>
    </submittedName>
</protein>
<name>T0MD33_9MICR</name>
<organism evidence="2 3">
    <name type="scientific">Vairimorpha apis BRL 01</name>
    <dbReference type="NCBI Taxonomy" id="1037528"/>
    <lineage>
        <taxon>Eukaryota</taxon>
        <taxon>Fungi</taxon>
        <taxon>Fungi incertae sedis</taxon>
        <taxon>Microsporidia</taxon>
        <taxon>Nosematidae</taxon>
        <taxon>Vairimorpha</taxon>
    </lineage>
</organism>
<evidence type="ECO:0000313" key="3">
    <source>
        <dbReference type="Proteomes" id="UP000053780"/>
    </source>
</evidence>
<dbReference type="AlphaFoldDB" id="T0MD33"/>
<dbReference type="VEuPathDB" id="MicrosporidiaDB:NAPIS_ORF01303"/>
<dbReference type="Proteomes" id="UP000053780">
    <property type="component" value="Unassembled WGS sequence"/>
</dbReference>
<dbReference type="HOGENOM" id="CLU_1277946_0_0_1"/>
<feature type="transmembrane region" description="Helical" evidence="1">
    <location>
        <begin position="189"/>
        <end position="208"/>
    </location>
</feature>
<keyword evidence="1" id="KW-1133">Transmembrane helix</keyword>
<gene>
    <name evidence="2" type="ORF">NAPIS_ORF01303</name>
</gene>
<keyword evidence="1" id="KW-0812">Transmembrane</keyword>
<feature type="transmembrane region" description="Helical" evidence="1">
    <location>
        <begin position="126"/>
        <end position="146"/>
    </location>
</feature>
<sequence length="211" mass="23646">MINAFFPIILGAEGVKDSMSKIYNFIIPILVVIDFIFLLYVVFGSNANLNVYDTLLLLSHGSIIAGIRAAALFGVSVVTPVIVLIVLISYYFLCKSQLFVTCVTAFNTTMMLGIVVNEVFARSPFLLSLLTGSILIAAIIFGFLAFTRFKLLEKLHNVFVCYIVIGYLIRLIWDMIFPGTEDIEIQGLPFFYITQVLVFAILVFVIFIRNK</sequence>
<feature type="transmembrane region" description="Helical" evidence="1">
    <location>
        <begin position="98"/>
        <end position="120"/>
    </location>
</feature>
<dbReference type="EMBL" id="KE647171">
    <property type="protein sequence ID" value="EQB61121.1"/>
    <property type="molecule type" value="Genomic_DNA"/>
</dbReference>
<proteinExistence type="predicted"/>
<feature type="transmembrane region" description="Helical" evidence="1">
    <location>
        <begin position="63"/>
        <end position="91"/>
    </location>
</feature>